<dbReference type="RefSeq" id="WP_129347839.1">
    <property type="nucleotide sequence ID" value="NZ_CP012670.1"/>
</dbReference>
<proteinExistence type="predicted"/>
<protein>
    <recommendedName>
        <fullName evidence="2">Sulfatase-modifying factor enzyme-like domain-containing protein</fullName>
    </recommendedName>
</protein>
<dbReference type="AlphaFoldDB" id="A0A4P2Q0J2"/>
<dbReference type="EMBL" id="CP012670">
    <property type="protein sequence ID" value="AUX22724.1"/>
    <property type="molecule type" value="Genomic_DNA"/>
</dbReference>
<name>A0A4P2Q0J2_SORCE</name>
<feature type="domain" description="Sulfatase-modifying factor enzyme-like" evidence="2">
    <location>
        <begin position="279"/>
        <end position="465"/>
    </location>
</feature>
<feature type="region of interest" description="Disordered" evidence="1">
    <location>
        <begin position="88"/>
        <end position="167"/>
    </location>
</feature>
<reference evidence="3 4" key="1">
    <citation type="submission" date="2015-09" db="EMBL/GenBank/DDBJ databases">
        <title>Sorangium comparison.</title>
        <authorList>
            <person name="Zaburannyi N."/>
            <person name="Bunk B."/>
            <person name="Overmann J."/>
            <person name="Mueller R."/>
        </authorList>
    </citation>
    <scope>NUCLEOTIDE SEQUENCE [LARGE SCALE GENOMIC DNA]</scope>
    <source>
        <strain evidence="3 4">So ceGT47</strain>
    </source>
</reference>
<evidence type="ECO:0000313" key="4">
    <source>
        <dbReference type="Proteomes" id="UP000295781"/>
    </source>
</evidence>
<dbReference type="InterPro" id="IPR005532">
    <property type="entry name" value="SUMF_dom"/>
</dbReference>
<gene>
    <name evidence="3" type="ORF">SOCEGT47_032310</name>
</gene>
<evidence type="ECO:0000259" key="2">
    <source>
        <dbReference type="Pfam" id="PF03781"/>
    </source>
</evidence>
<dbReference type="OrthoDB" id="9804878at2"/>
<evidence type="ECO:0000256" key="1">
    <source>
        <dbReference type="SAM" id="MobiDB-lite"/>
    </source>
</evidence>
<dbReference type="Pfam" id="PF03781">
    <property type="entry name" value="FGE-sulfatase"/>
    <property type="match status" value="1"/>
</dbReference>
<dbReference type="Proteomes" id="UP000295781">
    <property type="component" value="Chromosome"/>
</dbReference>
<evidence type="ECO:0000313" key="3">
    <source>
        <dbReference type="EMBL" id="AUX22724.1"/>
    </source>
</evidence>
<dbReference type="InterPro" id="IPR016187">
    <property type="entry name" value="CTDL_fold"/>
</dbReference>
<sequence>MSSAETPPQMDCAPRAPAPSEPLPALSTRVRRASTPPASGRGGVSARVAAGAACAAALGAAAAVLGVAAAEPGGALALARARDARGAEGQGGALGMEARGGAPPAEDQGGAPPAEDQGGAPLAEDQGGAPLAEDQGGASLAEDQGGAPLAARTPAPPPRVTLRMDDEDIVPDTLEEQRRRLFRRMRRDLELPDEAMRQVEAIFAASPVLGQGNPAISRHPMSRSACRRIRKLAGVEPAREPACGAPGMVPLFDPTRGQTAESARVCIDQLEFPNLPCEYPVVHVRAREAALLCRAVGKRICDAHEWEGACAGALREPDVEYEWERPRDEASWHHNLLRKKVWSYGPEKDHALCGTGSSRTPGCPGGGWDRCGSNTYPAGAFPACRSSLGVFDLHGNVAEHMSLPILPEELARHGDKGFTEMKGSWFAFASMDVHADDCRWRAPAWHGTRLMSKGSHANYHLGFRCCKDVAPP</sequence>
<organism evidence="3 4">
    <name type="scientific">Sorangium cellulosum</name>
    <name type="common">Polyangium cellulosum</name>
    <dbReference type="NCBI Taxonomy" id="56"/>
    <lineage>
        <taxon>Bacteria</taxon>
        <taxon>Pseudomonadati</taxon>
        <taxon>Myxococcota</taxon>
        <taxon>Polyangia</taxon>
        <taxon>Polyangiales</taxon>
        <taxon>Polyangiaceae</taxon>
        <taxon>Sorangium</taxon>
    </lineage>
</organism>
<dbReference type="Gene3D" id="3.90.1580.10">
    <property type="entry name" value="paralog of FGE (formylglycine-generating enzyme)"/>
    <property type="match status" value="1"/>
</dbReference>
<dbReference type="InterPro" id="IPR042095">
    <property type="entry name" value="SUMF_sf"/>
</dbReference>
<feature type="region of interest" description="Disordered" evidence="1">
    <location>
        <begin position="1"/>
        <end position="46"/>
    </location>
</feature>
<accession>A0A4P2Q0J2</accession>
<dbReference type="SUPFAM" id="SSF56436">
    <property type="entry name" value="C-type lectin-like"/>
    <property type="match status" value="1"/>
</dbReference>